<dbReference type="AlphaFoldDB" id="A0A291M266"/>
<evidence type="ECO:0000313" key="2">
    <source>
        <dbReference type="Proteomes" id="UP000219050"/>
    </source>
</evidence>
<dbReference type="Proteomes" id="UP000219050">
    <property type="component" value="Chromosome"/>
</dbReference>
<dbReference type="RefSeq" id="WP_097373963.1">
    <property type="nucleotide sequence ID" value="NZ_CP021404.1"/>
</dbReference>
<keyword evidence="2" id="KW-1185">Reference proteome</keyword>
<proteinExistence type="predicted"/>
<name>A0A291M266_9RHOB</name>
<dbReference type="EMBL" id="CP021404">
    <property type="protein sequence ID" value="ATI43061.1"/>
    <property type="molecule type" value="Genomic_DNA"/>
</dbReference>
<gene>
    <name evidence="1" type="ORF">CBW24_14315</name>
</gene>
<protein>
    <submittedName>
        <fullName evidence="1">Uncharacterized protein</fullName>
    </submittedName>
</protein>
<accession>A0A291M266</accession>
<sequence>MLKLSESQRAALASDRVAQFHARGVAHLRGRYPRETAQTTDADLRTLLDAAITRGKPWRVTSEFDVLRLSECLLLHGPDFAVTEAFTWARHILRRDDLTGRQKMTAIADYEAFHAGVSR</sequence>
<reference evidence="1 2" key="1">
    <citation type="submission" date="2017-05" db="EMBL/GenBank/DDBJ databases">
        <title>Comparative genomic and metabolic analysis of manganese-oxidizing mechanisms in Celeribater manganoxidans DY25T: its adaption to the environment of polymetallic nodule.</title>
        <authorList>
            <person name="Wang X."/>
        </authorList>
    </citation>
    <scope>NUCLEOTIDE SEQUENCE [LARGE SCALE GENOMIC DNA]</scope>
    <source>
        <strain evidence="1 2">DY25</strain>
    </source>
</reference>
<organism evidence="1 2">
    <name type="scientific">Pacificitalea manganoxidans</name>
    <dbReference type="NCBI Taxonomy" id="1411902"/>
    <lineage>
        <taxon>Bacteria</taxon>
        <taxon>Pseudomonadati</taxon>
        <taxon>Pseudomonadota</taxon>
        <taxon>Alphaproteobacteria</taxon>
        <taxon>Rhodobacterales</taxon>
        <taxon>Paracoccaceae</taxon>
        <taxon>Pacificitalea</taxon>
    </lineage>
</organism>
<dbReference type="KEGG" id="cmag:CBW24_14315"/>
<evidence type="ECO:0000313" key="1">
    <source>
        <dbReference type="EMBL" id="ATI43061.1"/>
    </source>
</evidence>